<keyword evidence="2" id="KW-1185">Reference proteome</keyword>
<reference evidence="1" key="1">
    <citation type="submission" date="2022-08" db="EMBL/GenBank/DDBJ databases">
        <title>Genome Sequence of Lecanicillium fungicola.</title>
        <authorList>
            <person name="Buettner E."/>
        </authorList>
    </citation>
    <scope>NUCLEOTIDE SEQUENCE</scope>
    <source>
        <strain evidence="1">Babe33</strain>
    </source>
</reference>
<protein>
    <submittedName>
        <fullName evidence="1">Uncharacterized protein</fullName>
    </submittedName>
</protein>
<gene>
    <name evidence="1" type="ORF">NQ176_g9419</name>
</gene>
<dbReference type="Proteomes" id="UP001143910">
    <property type="component" value="Unassembled WGS sequence"/>
</dbReference>
<proteinExistence type="predicted"/>
<evidence type="ECO:0000313" key="1">
    <source>
        <dbReference type="EMBL" id="KAJ2967947.1"/>
    </source>
</evidence>
<dbReference type="EMBL" id="JANJQO010002144">
    <property type="protein sequence ID" value="KAJ2967947.1"/>
    <property type="molecule type" value="Genomic_DNA"/>
</dbReference>
<comment type="caution">
    <text evidence="1">The sequence shown here is derived from an EMBL/GenBank/DDBJ whole genome shotgun (WGS) entry which is preliminary data.</text>
</comment>
<organism evidence="1 2">
    <name type="scientific">Zarea fungicola</name>
    <dbReference type="NCBI Taxonomy" id="93591"/>
    <lineage>
        <taxon>Eukaryota</taxon>
        <taxon>Fungi</taxon>
        <taxon>Dikarya</taxon>
        <taxon>Ascomycota</taxon>
        <taxon>Pezizomycotina</taxon>
        <taxon>Sordariomycetes</taxon>
        <taxon>Hypocreomycetidae</taxon>
        <taxon>Hypocreales</taxon>
        <taxon>Cordycipitaceae</taxon>
        <taxon>Zarea</taxon>
    </lineage>
</organism>
<evidence type="ECO:0000313" key="2">
    <source>
        <dbReference type="Proteomes" id="UP001143910"/>
    </source>
</evidence>
<name>A0ACC1MLR1_9HYPO</name>
<sequence length="1017" mass="111661">MTKAQAKQTPSDAALANQLGTSLLYFTAEIESSLSSGKQVDPSDLAHYTSKAKDADVPTGGLSRDTSYRMESAARRIWNVCLRKQNLITPKVGSNINLALSQYYLHVRLLAYLLLCLAATGTGGARDADRIDSSYLIRLGLALSKVCINAADIESARIALQKVTECLERDTRETTTVAAAQTQTSRHAEYTSYYILRIALLMGLIFLLVFFFKSWKDDRLDLAEHMYTKATHYISFLNGEPANSVTTTLVQLLTQVGQSLMETASNYTAALSWFRRAVSESARLSSDMGSQNGAAAATDAQQQQHKRSRIAATRGMLKCLTEMGSFDEARQIVAAVQGEFGPQSLGVLEMAATVYLAVGDFVSLGTTLTDMVHKWNETGESQSTATLEFVLLGVERMGQLDGERATWVLDHLLSFQVHRPGSVLDKAVVLRAQLLLHENDAEVIWDLFELLDCVRSNADALGTDAAQQLQQLLWAIIQPLYHDKKYAQVLSWCRLGLHAALSSTDTTNHAKFLRKMLACHIELASYTEALAVFQTLPQAAQDHVIARFLLFRLAIRGWNLTLAGECLRFFATQTDRNEARDALYACIREAQSSGDKVCTADALEAVAVTWKGEDCVSRNVPSVLRCAIRLQQLILTETGPDFTNDKGIEDRFRVAMVHLFQMAAEIVSRDVHDETGAMVFNAPELQWFYTNAYNLGVVYCTSWNPGCVVSLFKSCLAFLQAFPLSSPEATAAPSDTAEADVVLASLRCHFVLASLYISEAQANESGEHTASLYVDAEHHATAFASRFEQTIATTLPASCCPDLLQKYGILCIFHLEALLFQQAWESILPIIDQARLCKDGNVFKALGDCVIASAAPPQVKSSILKRIVNEIFHLERFNSERLAQYLCCMVHVLLLPAPAFTVASSTPCTDDNLVLDILDQAIQLATEAKEAGVPFPADEAAWLATTAFNHGLVRAIAMARYADADGALSAALQERQRTVADAFAHEVTISTAQAPTHDQSTSSISKELYIHNHSLDQ</sequence>
<accession>A0ACC1MLR1</accession>